<evidence type="ECO:0000256" key="2">
    <source>
        <dbReference type="ARBA" id="ARBA00022692"/>
    </source>
</evidence>
<dbReference type="InterPro" id="IPR000276">
    <property type="entry name" value="GPCR_Rhodpsn"/>
</dbReference>
<dbReference type="InterPro" id="IPR035979">
    <property type="entry name" value="RBD_domain_sf"/>
</dbReference>
<dbReference type="PROSITE" id="PS50102">
    <property type="entry name" value="RRM"/>
    <property type="match status" value="1"/>
</dbReference>
<evidence type="ECO:0000313" key="11">
    <source>
        <dbReference type="Proteomes" id="UP000011518"/>
    </source>
</evidence>
<keyword evidence="10" id="KW-0687">Ribonucleoprotein</keyword>
<dbReference type="PANTHER" id="PTHR48026">
    <property type="entry name" value="HOMOLOGOUS TO DROSOPHILA SQD (SQUID) PROTEIN"/>
    <property type="match status" value="1"/>
</dbReference>
<keyword evidence="4 7" id="KW-1133">Transmembrane helix</keyword>
<dbReference type="AlphaFoldDB" id="L9JT48"/>
<dbReference type="PANTHER" id="PTHR48026:SF2">
    <property type="entry name" value="HETEROGENEOUS NUCLEAR RIBONUCLEOPROTEIN A1-RELATED"/>
    <property type="match status" value="1"/>
</dbReference>
<evidence type="ECO:0000256" key="4">
    <source>
        <dbReference type="ARBA" id="ARBA00022989"/>
    </source>
</evidence>
<dbReference type="GO" id="GO:0016020">
    <property type="term" value="C:membrane"/>
    <property type="evidence" value="ECO:0007669"/>
    <property type="project" value="UniProtKB-SubCell"/>
</dbReference>
<feature type="domain" description="G-protein coupled receptors family 1 profile" evidence="9">
    <location>
        <begin position="1"/>
        <end position="50"/>
    </location>
</feature>
<dbReference type="FunFam" id="3.30.70.330:FF:000048">
    <property type="entry name" value="Heterogeneous nuclear ribonucleoprotein a1 isoform"/>
    <property type="match status" value="1"/>
</dbReference>
<organism evidence="10 11">
    <name type="scientific">Tupaia chinensis</name>
    <name type="common">Chinese tree shrew</name>
    <name type="synonym">Tupaia belangeri chinensis</name>
    <dbReference type="NCBI Taxonomy" id="246437"/>
    <lineage>
        <taxon>Eukaryota</taxon>
        <taxon>Metazoa</taxon>
        <taxon>Chordata</taxon>
        <taxon>Craniata</taxon>
        <taxon>Vertebrata</taxon>
        <taxon>Euteleostomi</taxon>
        <taxon>Mammalia</taxon>
        <taxon>Eutheria</taxon>
        <taxon>Euarchontoglires</taxon>
        <taxon>Scandentia</taxon>
        <taxon>Tupaiidae</taxon>
        <taxon>Tupaia</taxon>
    </lineage>
</organism>
<keyword evidence="3 6" id="KW-0694">RNA-binding</keyword>
<feature type="domain" description="RRM" evidence="8">
    <location>
        <begin position="64"/>
        <end position="147"/>
    </location>
</feature>
<evidence type="ECO:0000256" key="1">
    <source>
        <dbReference type="ARBA" id="ARBA00004370"/>
    </source>
</evidence>
<protein>
    <submittedName>
        <fullName evidence="10">Heterogeneous nuclear ribonucleoprotein A1</fullName>
    </submittedName>
</protein>
<evidence type="ECO:0000256" key="6">
    <source>
        <dbReference type="PROSITE-ProRule" id="PRU00176"/>
    </source>
</evidence>
<dbReference type="GO" id="GO:0071013">
    <property type="term" value="C:catalytic step 2 spliceosome"/>
    <property type="evidence" value="ECO:0007669"/>
    <property type="project" value="TreeGrafter"/>
</dbReference>
<dbReference type="GO" id="GO:0003730">
    <property type="term" value="F:mRNA 3'-UTR binding"/>
    <property type="evidence" value="ECO:0007669"/>
    <property type="project" value="TreeGrafter"/>
</dbReference>
<keyword evidence="2 7" id="KW-0812">Transmembrane</keyword>
<reference evidence="11" key="1">
    <citation type="submission" date="2012-07" db="EMBL/GenBank/DDBJ databases">
        <title>Genome of the Chinese tree shrew, a rising model animal genetically related to primates.</title>
        <authorList>
            <person name="Zhang G."/>
            <person name="Fan Y."/>
            <person name="Yao Y."/>
            <person name="Huang Z."/>
        </authorList>
    </citation>
    <scope>NUCLEOTIDE SEQUENCE [LARGE SCALE GENOMIC DNA]</scope>
</reference>
<proteinExistence type="predicted"/>
<gene>
    <name evidence="10" type="ORF">TREES_T100012146</name>
</gene>
<sequence length="170" mass="19240">MLVNFLTENKSISYYGCAAQMLLAVTFGTTECFLLAAMAYDRYVAIYNPLPHSLESPKELEQLWILFIGVSSFETTDESLRNHSEQWETLMDCVVMQDPNTKCPRGFGFVTYATVEEVDVAMNAKPHKVDGRVVEPKRAVSREDSQRPGAHLTVKRYLLVALKKTLKNIT</sequence>
<evidence type="ECO:0000259" key="8">
    <source>
        <dbReference type="PROSITE" id="PS50102"/>
    </source>
</evidence>
<name>L9JT48_TUPCH</name>
<evidence type="ECO:0000256" key="7">
    <source>
        <dbReference type="SAM" id="Phobius"/>
    </source>
</evidence>
<keyword evidence="11" id="KW-1185">Reference proteome</keyword>
<dbReference type="STRING" id="246437.L9JT48"/>
<accession>L9JT48</accession>
<dbReference type="Gene3D" id="1.20.1070.10">
    <property type="entry name" value="Rhodopsin 7-helix transmembrane proteins"/>
    <property type="match status" value="1"/>
</dbReference>
<dbReference type="EMBL" id="KB320945">
    <property type="protein sequence ID" value="ELW53701.1"/>
    <property type="molecule type" value="Genomic_DNA"/>
</dbReference>
<dbReference type="GO" id="GO:0000398">
    <property type="term" value="P:mRNA splicing, via spliceosome"/>
    <property type="evidence" value="ECO:0007669"/>
    <property type="project" value="TreeGrafter"/>
</dbReference>
<dbReference type="InterPro" id="IPR017452">
    <property type="entry name" value="GPCR_Rhodpsn_7TM"/>
</dbReference>
<dbReference type="SUPFAM" id="SSF54928">
    <property type="entry name" value="RNA-binding domain, RBD"/>
    <property type="match status" value="1"/>
</dbReference>
<dbReference type="PROSITE" id="PS50262">
    <property type="entry name" value="G_PROTEIN_RECEP_F1_2"/>
    <property type="match status" value="1"/>
</dbReference>
<dbReference type="Proteomes" id="UP000011518">
    <property type="component" value="Unassembled WGS sequence"/>
</dbReference>
<dbReference type="Pfam" id="PF00001">
    <property type="entry name" value="7tm_1"/>
    <property type="match status" value="1"/>
</dbReference>
<dbReference type="PROSITE" id="PS00237">
    <property type="entry name" value="G_PROTEIN_RECEP_F1_1"/>
    <property type="match status" value="1"/>
</dbReference>
<dbReference type="InParanoid" id="L9JT48"/>
<dbReference type="SMART" id="SM00360">
    <property type="entry name" value="RRM"/>
    <property type="match status" value="1"/>
</dbReference>
<dbReference type="SUPFAM" id="SSF81321">
    <property type="entry name" value="Family A G protein-coupled receptor-like"/>
    <property type="match status" value="1"/>
</dbReference>
<evidence type="ECO:0000256" key="5">
    <source>
        <dbReference type="ARBA" id="ARBA00023136"/>
    </source>
</evidence>
<evidence type="ECO:0000313" key="10">
    <source>
        <dbReference type="EMBL" id="ELW53701.1"/>
    </source>
</evidence>
<dbReference type="InterPro" id="IPR012677">
    <property type="entry name" value="Nucleotide-bd_a/b_plait_sf"/>
</dbReference>
<evidence type="ECO:0000259" key="9">
    <source>
        <dbReference type="PROSITE" id="PS50262"/>
    </source>
</evidence>
<feature type="transmembrane region" description="Helical" evidence="7">
    <location>
        <begin position="12"/>
        <end position="40"/>
    </location>
</feature>
<dbReference type="Gene3D" id="3.30.70.330">
    <property type="match status" value="1"/>
</dbReference>
<keyword evidence="5 7" id="KW-0472">Membrane</keyword>
<reference evidence="11" key="2">
    <citation type="journal article" date="2013" name="Nat. Commun.">
        <title>Genome of the Chinese tree shrew.</title>
        <authorList>
            <person name="Fan Y."/>
            <person name="Huang Z.Y."/>
            <person name="Cao C.C."/>
            <person name="Chen C.S."/>
            <person name="Chen Y.X."/>
            <person name="Fan D.D."/>
            <person name="He J."/>
            <person name="Hou H.L."/>
            <person name="Hu L."/>
            <person name="Hu X.T."/>
            <person name="Jiang X.T."/>
            <person name="Lai R."/>
            <person name="Lang Y.S."/>
            <person name="Liang B."/>
            <person name="Liao S.G."/>
            <person name="Mu D."/>
            <person name="Ma Y.Y."/>
            <person name="Niu Y.Y."/>
            <person name="Sun X.Q."/>
            <person name="Xia J.Q."/>
            <person name="Xiao J."/>
            <person name="Xiong Z.Q."/>
            <person name="Xu L."/>
            <person name="Yang L."/>
            <person name="Zhang Y."/>
            <person name="Zhao W."/>
            <person name="Zhao X.D."/>
            <person name="Zheng Y.T."/>
            <person name="Zhou J.M."/>
            <person name="Zhu Y.B."/>
            <person name="Zhang G.J."/>
            <person name="Wang J."/>
            <person name="Yao Y.G."/>
        </authorList>
    </citation>
    <scope>NUCLEOTIDE SEQUENCE [LARGE SCALE GENOMIC DNA]</scope>
</reference>
<dbReference type="InterPro" id="IPR000504">
    <property type="entry name" value="RRM_dom"/>
</dbReference>
<comment type="subcellular location">
    <subcellularLocation>
        <location evidence="1">Membrane</location>
    </subcellularLocation>
</comment>
<evidence type="ECO:0000256" key="3">
    <source>
        <dbReference type="ARBA" id="ARBA00022884"/>
    </source>
</evidence>
<dbReference type="GO" id="GO:0004930">
    <property type="term" value="F:G protein-coupled receptor activity"/>
    <property type="evidence" value="ECO:0007669"/>
    <property type="project" value="InterPro"/>
</dbReference>